<feature type="region of interest" description="Disordered" evidence="1">
    <location>
        <begin position="22"/>
        <end position="52"/>
    </location>
</feature>
<accession>A0A8S9UBY9</accession>
<evidence type="ECO:0000313" key="3">
    <source>
        <dbReference type="Proteomes" id="UP000704712"/>
    </source>
</evidence>
<gene>
    <name evidence="2" type="ORF">GN958_ATG13978</name>
</gene>
<comment type="caution">
    <text evidence="2">The sequence shown here is derived from an EMBL/GenBank/DDBJ whole genome shotgun (WGS) entry which is preliminary data.</text>
</comment>
<protein>
    <submittedName>
        <fullName evidence="2">Uncharacterized protein</fullName>
    </submittedName>
</protein>
<reference evidence="2" key="1">
    <citation type="submission" date="2020-03" db="EMBL/GenBank/DDBJ databases">
        <title>Hybrid Assembly of Korean Phytophthora infestans isolates.</title>
        <authorList>
            <person name="Prokchorchik M."/>
            <person name="Lee Y."/>
            <person name="Seo J."/>
            <person name="Cho J.-H."/>
            <person name="Park Y.-E."/>
            <person name="Jang D.-C."/>
            <person name="Im J.-S."/>
            <person name="Choi J.-G."/>
            <person name="Park H.-J."/>
            <person name="Lee G.-B."/>
            <person name="Lee Y.-G."/>
            <person name="Hong S.-Y."/>
            <person name="Cho K."/>
            <person name="Sohn K.H."/>
        </authorList>
    </citation>
    <scope>NUCLEOTIDE SEQUENCE</scope>
    <source>
        <strain evidence="2">KR_2_A2</strain>
    </source>
</reference>
<name>A0A8S9UBY9_PHYIN</name>
<proteinExistence type="predicted"/>
<dbReference type="Proteomes" id="UP000704712">
    <property type="component" value="Unassembled WGS sequence"/>
</dbReference>
<evidence type="ECO:0000256" key="1">
    <source>
        <dbReference type="SAM" id="MobiDB-lite"/>
    </source>
</evidence>
<dbReference type="EMBL" id="JAACNO010001896">
    <property type="protein sequence ID" value="KAF4136819.1"/>
    <property type="molecule type" value="Genomic_DNA"/>
</dbReference>
<evidence type="ECO:0000313" key="2">
    <source>
        <dbReference type="EMBL" id="KAF4136819.1"/>
    </source>
</evidence>
<sequence>MDIAVLLNAGDGADTDWCFEVSDTEEGEPNGTGGAEGDDVSSSEVRYHQGRGEPATRTWMASFMTAVCI</sequence>
<organism evidence="2 3">
    <name type="scientific">Phytophthora infestans</name>
    <name type="common">Potato late blight agent</name>
    <name type="synonym">Botrytis infestans</name>
    <dbReference type="NCBI Taxonomy" id="4787"/>
    <lineage>
        <taxon>Eukaryota</taxon>
        <taxon>Sar</taxon>
        <taxon>Stramenopiles</taxon>
        <taxon>Oomycota</taxon>
        <taxon>Peronosporomycetes</taxon>
        <taxon>Peronosporales</taxon>
        <taxon>Peronosporaceae</taxon>
        <taxon>Phytophthora</taxon>
    </lineage>
</organism>
<dbReference type="AlphaFoldDB" id="A0A8S9UBY9"/>